<proteinExistence type="predicted"/>
<evidence type="ECO:0000313" key="1">
    <source>
        <dbReference type="EMBL" id="CUK06193.1"/>
    </source>
</evidence>
<dbReference type="SUPFAM" id="SSF51316">
    <property type="entry name" value="Mss4-like"/>
    <property type="match status" value="1"/>
</dbReference>
<dbReference type="STRING" id="1715693.PH7735_02998"/>
<sequence>MATFDYLPDQVYVPLGLIDQADNLPPRIHCHAESAFSWLHFSDDLERAQASGRETLNAAN</sequence>
<dbReference type="AlphaFoldDB" id="A0A0P1IJI8"/>
<evidence type="ECO:0000313" key="2">
    <source>
        <dbReference type="Proteomes" id="UP000051870"/>
    </source>
</evidence>
<name>A0A0P1IJI8_9RHOB</name>
<protein>
    <submittedName>
        <fullName evidence="1">Uncharacterized protein</fullName>
    </submittedName>
</protein>
<dbReference type="Proteomes" id="UP000051870">
    <property type="component" value="Unassembled WGS sequence"/>
</dbReference>
<organism evidence="1 2">
    <name type="scientific">Shimia thalassica</name>
    <dbReference type="NCBI Taxonomy" id="1715693"/>
    <lineage>
        <taxon>Bacteria</taxon>
        <taxon>Pseudomonadati</taxon>
        <taxon>Pseudomonadota</taxon>
        <taxon>Alphaproteobacteria</taxon>
        <taxon>Rhodobacterales</taxon>
        <taxon>Roseobacteraceae</taxon>
    </lineage>
</organism>
<accession>A0A0P1IJI8</accession>
<dbReference type="EMBL" id="CYTW01000003">
    <property type="protein sequence ID" value="CUK06193.1"/>
    <property type="molecule type" value="Genomic_DNA"/>
</dbReference>
<gene>
    <name evidence="1" type="ORF">PH7735_02998</name>
</gene>
<dbReference type="InterPro" id="IPR011057">
    <property type="entry name" value="Mss4-like_sf"/>
</dbReference>
<reference evidence="2" key="1">
    <citation type="submission" date="2015-09" db="EMBL/GenBank/DDBJ databases">
        <authorList>
            <person name="Rodrigo-Torres Lidia"/>
            <person name="Arahal R.David."/>
        </authorList>
    </citation>
    <scope>NUCLEOTIDE SEQUENCE [LARGE SCALE GENOMIC DNA]</scope>
    <source>
        <strain evidence="2">CECT 7735</strain>
    </source>
</reference>
<keyword evidence="2" id="KW-1185">Reference proteome</keyword>